<reference evidence="4" key="1">
    <citation type="journal article" date="2019" name="Int. J. Syst. Evol. Microbiol.">
        <title>The Global Catalogue of Microorganisms (GCM) 10K type strain sequencing project: providing services to taxonomists for standard genome sequencing and annotation.</title>
        <authorList>
            <consortium name="The Broad Institute Genomics Platform"/>
            <consortium name="The Broad Institute Genome Sequencing Center for Infectious Disease"/>
            <person name="Wu L."/>
            <person name="Ma J."/>
        </authorList>
    </citation>
    <scope>NUCLEOTIDE SEQUENCE [LARGE SCALE GENOMIC DNA]</scope>
    <source>
        <strain evidence="4">JCM 17927</strain>
    </source>
</reference>
<dbReference type="PANTHER" id="PTHR36919:SF2">
    <property type="entry name" value="BLL6627 PROTEIN"/>
    <property type="match status" value="1"/>
</dbReference>
<evidence type="ECO:0000256" key="1">
    <source>
        <dbReference type="SAM" id="SignalP"/>
    </source>
</evidence>
<evidence type="ECO:0000313" key="4">
    <source>
        <dbReference type="Proteomes" id="UP001501175"/>
    </source>
</evidence>
<dbReference type="PANTHER" id="PTHR36919">
    <property type="entry name" value="BLR1215 PROTEIN"/>
    <property type="match status" value="1"/>
</dbReference>
<name>A0ABP8MQX7_9BACT</name>
<protein>
    <submittedName>
        <fullName evidence="3">DUF2147 domain-containing protein</fullName>
    </submittedName>
</protein>
<accession>A0ABP8MQX7</accession>
<gene>
    <name evidence="3" type="ORF">GCM10023189_18310</name>
</gene>
<dbReference type="Pfam" id="PF09917">
    <property type="entry name" value="DUF2147"/>
    <property type="match status" value="1"/>
</dbReference>
<dbReference type="RefSeq" id="WP_345242749.1">
    <property type="nucleotide sequence ID" value="NZ_BAABHD010000022.1"/>
</dbReference>
<evidence type="ECO:0000259" key="2">
    <source>
        <dbReference type="Pfam" id="PF09917"/>
    </source>
</evidence>
<dbReference type="Gene3D" id="2.40.128.520">
    <property type="match status" value="1"/>
</dbReference>
<feature type="signal peptide" evidence="1">
    <location>
        <begin position="1"/>
        <end position="21"/>
    </location>
</feature>
<feature type="chain" id="PRO_5046892538" evidence="1">
    <location>
        <begin position="22"/>
        <end position="151"/>
    </location>
</feature>
<evidence type="ECO:0000313" key="3">
    <source>
        <dbReference type="EMBL" id="GAA4453383.1"/>
    </source>
</evidence>
<dbReference type="InterPro" id="IPR019223">
    <property type="entry name" value="DUF2147"/>
</dbReference>
<keyword evidence="1" id="KW-0732">Signal</keyword>
<proteinExistence type="predicted"/>
<dbReference type="Proteomes" id="UP001501175">
    <property type="component" value="Unassembled WGS sequence"/>
</dbReference>
<organism evidence="3 4">
    <name type="scientific">Nibrella saemangeumensis</name>
    <dbReference type="NCBI Taxonomy" id="1084526"/>
    <lineage>
        <taxon>Bacteria</taxon>
        <taxon>Pseudomonadati</taxon>
        <taxon>Bacteroidota</taxon>
        <taxon>Cytophagia</taxon>
        <taxon>Cytophagales</taxon>
        <taxon>Spirosomataceae</taxon>
        <taxon>Nibrella</taxon>
    </lineage>
</organism>
<comment type="caution">
    <text evidence="3">The sequence shown here is derived from an EMBL/GenBank/DDBJ whole genome shotgun (WGS) entry which is preliminary data.</text>
</comment>
<sequence length="151" mass="17567">MNVLRYSLWMLLILVFSTGFAPEANHSDAVVGTWLSARKKNQVQVYKRGDRYFGRLVWMQDSHDPATQRPKVDLKNPNEKLRNRPLLNLDIMTNFTFEGENVWGNGQIYNPEDGRTYSCELLLKDPNTLHIRGYLMGMSFLGKTSVWTRVR</sequence>
<keyword evidence="4" id="KW-1185">Reference proteome</keyword>
<dbReference type="EMBL" id="BAABHD010000022">
    <property type="protein sequence ID" value="GAA4453383.1"/>
    <property type="molecule type" value="Genomic_DNA"/>
</dbReference>
<feature type="domain" description="DUF2147" evidence="2">
    <location>
        <begin position="32"/>
        <end position="149"/>
    </location>
</feature>